<gene>
    <name evidence="4" type="ORF">GCM10012280_56980</name>
</gene>
<dbReference type="AlphaFoldDB" id="A0A917ZW25"/>
<keyword evidence="1 2" id="KW-0238">DNA-binding</keyword>
<feature type="domain" description="HTH tetR-type" evidence="3">
    <location>
        <begin position="12"/>
        <end position="72"/>
    </location>
</feature>
<name>A0A917ZW25_9ACTN</name>
<evidence type="ECO:0000256" key="1">
    <source>
        <dbReference type="ARBA" id="ARBA00023125"/>
    </source>
</evidence>
<dbReference type="Gene3D" id="1.10.357.10">
    <property type="entry name" value="Tetracycline Repressor, domain 2"/>
    <property type="match status" value="1"/>
</dbReference>
<dbReference type="EMBL" id="BMMS01000030">
    <property type="protein sequence ID" value="GGO96753.1"/>
    <property type="molecule type" value="Genomic_DNA"/>
</dbReference>
<feature type="DNA-binding region" description="H-T-H motif" evidence="2">
    <location>
        <begin position="35"/>
        <end position="54"/>
    </location>
</feature>
<protein>
    <recommendedName>
        <fullName evidence="3">HTH tetR-type domain-containing protein</fullName>
    </recommendedName>
</protein>
<dbReference type="Proteomes" id="UP000641932">
    <property type="component" value="Unassembled WGS sequence"/>
</dbReference>
<evidence type="ECO:0000313" key="4">
    <source>
        <dbReference type="EMBL" id="GGO96753.1"/>
    </source>
</evidence>
<dbReference type="PANTHER" id="PTHR30055">
    <property type="entry name" value="HTH-TYPE TRANSCRIPTIONAL REGULATOR RUTR"/>
    <property type="match status" value="1"/>
</dbReference>
<dbReference type="Pfam" id="PF00440">
    <property type="entry name" value="TetR_N"/>
    <property type="match status" value="1"/>
</dbReference>
<dbReference type="InterPro" id="IPR009057">
    <property type="entry name" value="Homeodomain-like_sf"/>
</dbReference>
<dbReference type="InterPro" id="IPR050109">
    <property type="entry name" value="HTH-type_TetR-like_transc_reg"/>
</dbReference>
<dbReference type="PRINTS" id="PR00455">
    <property type="entry name" value="HTHTETR"/>
</dbReference>
<reference evidence="4" key="2">
    <citation type="submission" date="2020-09" db="EMBL/GenBank/DDBJ databases">
        <authorList>
            <person name="Sun Q."/>
            <person name="Zhou Y."/>
        </authorList>
    </citation>
    <scope>NUCLEOTIDE SEQUENCE</scope>
    <source>
        <strain evidence="4">CGMCC 4.7201</strain>
    </source>
</reference>
<dbReference type="SUPFAM" id="SSF46689">
    <property type="entry name" value="Homeodomain-like"/>
    <property type="match status" value="1"/>
</dbReference>
<dbReference type="PROSITE" id="PS50977">
    <property type="entry name" value="HTH_TETR_2"/>
    <property type="match status" value="1"/>
</dbReference>
<sequence>MTANMRQRSTAEKHRATVMLTAVKAFAERGYYGTSTSDVAQAAGISQSYLYRLFPNKETLFAALIDHCSARLREAVAVAAATMEGADPERTLRALATAYDAAGGERDALMVLMHAVCSAGEPMIGESVRGCYVDHVEYIREVSGASNEQIHRCFAHALLGNLAPAVGGGSFGTP</sequence>
<dbReference type="InterPro" id="IPR001647">
    <property type="entry name" value="HTH_TetR"/>
</dbReference>
<dbReference type="GO" id="GO:0000976">
    <property type="term" value="F:transcription cis-regulatory region binding"/>
    <property type="evidence" value="ECO:0007669"/>
    <property type="project" value="TreeGrafter"/>
</dbReference>
<proteinExistence type="predicted"/>
<reference evidence="4" key="1">
    <citation type="journal article" date="2014" name="Int. J. Syst. Evol. Microbiol.">
        <title>Complete genome sequence of Corynebacterium casei LMG S-19264T (=DSM 44701T), isolated from a smear-ripened cheese.</title>
        <authorList>
            <consortium name="US DOE Joint Genome Institute (JGI-PGF)"/>
            <person name="Walter F."/>
            <person name="Albersmeier A."/>
            <person name="Kalinowski J."/>
            <person name="Ruckert C."/>
        </authorList>
    </citation>
    <scope>NUCLEOTIDE SEQUENCE</scope>
    <source>
        <strain evidence="4">CGMCC 4.7201</strain>
    </source>
</reference>
<dbReference type="PANTHER" id="PTHR30055:SF146">
    <property type="entry name" value="HTH-TYPE TRANSCRIPTIONAL DUAL REGULATOR CECR"/>
    <property type="match status" value="1"/>
</dbReference>
<evidence type="ECO:0000313" key="5">
    <source>
        <dbReference type="Proteomes" id="UP000641932"/>
    </source>
</evidence>
<keyword evidence="5" id="KW-1185">Reference proteome</keyword>
<dbReference type="GO" id="GO:0003700">
    <property type="term" value="F:DNA-binding transcription factor activity"/>
    <property type="evidence" value="ECO:0007669"/>
    <property type="project" value="TreeGrafter"/>
</dbReference>
<evidence type="ECO:0000256" key="2">
    <source>
        <dbReference type="PROSITE-ProRule" id="PRU00335"/>
    </source>
</evidence>
<organism evidence="4 5">
    <name type="scientific">Wenjunlia tyrosinilytica</name>
    <dbReference type="NCBI Taxonomy" id="1544741"/>
    <lineage>
        <taxon>Bacteria</taxon>
        <taxon>Bacillati</taxon>
        <taxon>Actinomycetota</taxon>
        <taxon>Actinomycetes</taxon>
        <taxon>Kitasatosporales</taxon>
        <taxon>Streptomycetaceae</taxon>
        <taxon>Wenjunlia</taxon>
    </lineage>
</organism>
<comment type="caution">
    <text evidence="4">The sequence shown here is derived from an EMBL/GenBank/DDBJ whole genome shotgun (WGS) entry which is preliminary data.</text>
</comment>
<accession>A0A917ZW25</accession>
<evidence type="ECO:0000259" key="3">
    <source>
        <dbReference type="PROSITE" id="PS50977"/>
    </source>
</evidence>